<evidence type="ECO:0000313" key="2">
    <source>
        <dbReference type="RefSeq" id="XP_041433485.1"/>
    </source>
</evidence>
<dbReference type="KEGG" id="xla:121398359"/>
<accession>A0A8J1LXK5</accession>
<reference evidence="2" key="1">
    <citation type="submission" date="2025-08" db="UniProtKB">
        <authorList>
            <consortium name="RefSeq"/>
        </authorList>
    </citation>
    <scope>IDENTIFICATION</scope>
    <source>
        <strain evidence="2">J_2021</strain>
        <tissue evidence="2">Erythrocytes</tissue>
    </source>
</reference>
<protein>
    <submittedName>
        <fullName evidence="2">CD59 glycoprotein-like</fullName>
    </submittedName>
</protein>
<dbReference type="SUPFAM" id="SSF57302">
    <property type="entry name" value="Snake toxin-like"/>
    <property type="match status" value="1"/>
</dbReference>
<organism evidence="1 2">
    <name type="scientific">Xenopus laevis</name>
    <name type="common">African clawed frog</name>
    <dbReference type="NCBI Taxonomy" id="8355"/>
    <lineage>
        <taxon>Eukaryota</taxon>
        <taxon>Metazoa</taxon>
        <taxon>Chordata</taxon>
        <taxon>Craniata</taxon>
        <taxon>Vertebrata</taxon>
        <taxon>Euteleostomi</taxon>
        <taxon>Amphibia</taxon>
        <taxon>Batrachia</taxon>
        <taxon>Anura</taxon>
        <taxon>Pipoidea</taxon>
        <taxon>Pipidae</taxon>
        <taxon>Xenopodinae</taxon>
        <taxon>Xenopus</taxon>
        <taxon>Xenopus</taxon>
    </lineage>
</organism>
<sequence length="103" mass="11592">MAINLSEQVHIPWESQEHTMKIAVLLTVALAFSYASAIKCIYFKHGSSLQTECKPELDTCVSYVTVLDTFKGCSTYDECQSMKKFAENIGTLTCCRTDLCNMY</sequence>
<gene>
    <name evidence="2" type="primary">LOC121398359</name>
</gene>
<dbReference type="GeneID" id="121398359"/>
<dbReference type="Gene3D" id="2.10.60.10">
    <property type="entry name" value="CD59"/>
    <property type="match status" value="1"/>
</dbReference>
<dbReference type="AlphaFoldDB" id="A0A8J1LXK5"/>
<name>A0A8J1LXK5_XENLA</name>
<dbReference type="RefSeq" id="XP_041433485.1">
    <property type="nucleotide sequence ID" value="XM_041577551.1"/>
</dbReference>
<proteinExistence type="predicted"/>
<dbReference type="Proteomes" id="UP000186698">
    <property type="component" value="Chromosome 9_10L"/>
</dbReference>
<dbReference type="InterPro" id="IPR045860">
    <property type="entry name" value="Snake_toxin-like_sf"/>
</dbReference>
<evidence type="ECO:0000313" key="1">
    <source>
        <dbReference type="Proteomes" id="UP000186698"/>
    </source>
</evidence>
<keyword evidence="1" id="KW-1185">Reference proteome</keyword>